<protein>
    <recommendedName>
        <fullName evidence="4">Outer membrane protein beta-barrel domain-containing protein</fullName>
    </recommendedName>
</protein>
<keyword evidence="6" id="KW-1185">Reference proteome</keyword>
<dbReference type="AlphaFoldDB" id="A0A7W5ZJR2"/>
<dbReference type="InterPro" id="IPR008969">
    <property type="entry name" value="CarboxyPept-like_regulatory"/>
</dbReference>
<evidence type="ECO:0000256" key="2">
    <source>
        <dbReference type="ARBA" id="ARBA00023136"/>
    </source>
</evidence>
<keyword evidence="3" id="KW-0998">Cell outer membrane</keyword>
<dbReference type="SUPFAM" id="SSF56935">
    <property type="entry name" value="Porins"/>
    <property type="match status" value="1"/>
</dbReference>
<name>A0A7W5ZJR2_9BACT</name>
<dbReference type="InterPro" id="IPR036942">
    <property type="entry name" value="Beta-barrel_TonB_sf"/>
</dbReference>
<comment type="subcellular location">
    <subcellularLocation>
        <location evidence="1">Cell outer membrane</location>
    </subcellularLocation>
</comment>
<dbReference type="Gene3D" id="2.170.130.10">
    <property type="entry name" value="TonB-dependent receptor, plug domain"/>
    <property type="match status" value="1"/>
</dbReference>
<dbReference type="InterPro" id="IPR037066">
    <property type="entry name" value="Plug_dom_sf"/>
</dbReference>
<dbReference type="Pfam" id="PF14905">
    <property type="entry name" value="OMP_b-brl_3"/>
    <property type="match status" value="1"/>
</dbReference>
<dbReference type="Proteomes" id="UP000541352">
    <property type="component" value="Unassembled WGS sequence"/>
</dbReference>
<sequence length="810" mass="91376">MKHLFVVLTLVSGLCFAQNKGSIKGRTVELSTQKGVEFASVALLSSSDSSLVKGGVTDTLGRFTLQNIADGHYLLAISSVEYQRFVSAPIHINENQRDLDLGTLFLQADQKQLNEVVVKGTKPVFEQKMGNIIVNVDSKMFKTATNALEVMRRSPGLLVDMSGKITFRGTSPKILIDGKDLRMTEEQEKNYLKSLTPDQIETIELMPTPPAKYESSFQTVINIKLKRDQNLGGRGSIYGTYLQHRFATGDAGGNLTYKTQKMAFSLNTGWNSSNWYQELTDRRVMGKEGNKDVFESYSYLKNPTQSFNAVAGVEYVVSPHHSFDFKVTGDVGRAPSSTYAENKSVLRGNEQPLTVSHNQMTENSRSLTGLAGYTYKNNKGRELMVEVAVAGSQKPGTQNMVSEFVRNNEQVRGISVQRNDQLANSTFRTLNAIYTDVVGKEWKLEAGFKMNYVKNLAKIDYDTLIRTDASRSTPLTVADFRRDFGRSNEFTFDENITMFFMQMSKQFKKLGFTAGLRAENTVTQGESVTLGAIVNRNYWNILPNLTLQYKLNDNSNLVWSSSRKLSRPTVWQLNPFPFFIDPYTVAMGNPFLYPRIRNVSEVTYSYKKLMLVTGYNYNQNGVTQLPLYNATTRLTTWQQVNANNHRLFFDVSHSATLLPKWNYQMYLSTAYGGENVTLNGQSNSVAGLSASLWVSNMFTLPKGYTLEVSGWYNVPERASFYRARSLGAMNVGVQKSFANNRWNTQLNLNDIFWTSIFRANIKVDDSDMTFTNVQPQRYASFRVTYNFGKSKYQARGRKSGVSEDAARIRK</sequence>
<evidence type="ECO:0000259" key="4">
    <source>
        <dbReference type="Pfam" id="PF14905"/>
    </source>
</evidence>
<gene>
    <name evidence="5" type="ORF">FHS57_001020</name>
</gene>
<keyword evidence="2" id="KW-0472">Membrane</keyword>
<feature type="domain" description="Outer membrane protein beta-barrel" evidence="4">
    <location>
        <begin position="377"/>
        <end position="785"/>
    </location>
</feature>
<dbReference type="EMBL" id="JACIBY010000002">
    <property type="protein sequence ID" value="MBB3837026.1"/>
    <property type="molecule type" value="Genomic_DNA"/>
</dbReference>
<evidence type="ECO:0000313" key="5">
    <source>
        <dbReference type="EMBL" id="MBB3837026.1"/>
    </source>
</evidence>
<dbReference type="PANTHER" id="PTHR40980">
    <property type="entry name" value="PLUG DOMAIN-CONTAINING PROTEIN"/>
    <property type="match status" value="1"/>
</dbReference>
<dbReference type="GO" id="GO:0009279">
    <property type="term" value="C:cell outer membrane"/>
    <property type="evidence" value="ECO:0007669"/>
    <property type="project" value="UniProtKB-SubCell"/>
</dbReference>
<organism evidence="5 6">
    <name type="scientific">Runella defluvii</name>
    <dbReference type="NCBI Taxonomy" id="370973"/>
    <lineage>
        <taxon>Bacteria</taxon>
        <taxon>Pseudomonadati</taxon>
        <taxon>Bacteroidota</taxon>
        <taxon>Cytophagia</taxon>
        <taxon>Cytophagales</taxon>
        <taxon>Spirosomataceae</taxon>
        <taxon>Runella</taxon>
    </lineage>
</organism>
<dbReference type="Pfam" id="PF13715">
    <property type="entry name" value="CarbopepD_reg_2"/>
    <property type="match status" value="1"/>
</dbReference>
<dbReference type="InterPro" id="IPR041700">
    <property type="entry name" value="OMP_b-brl_3"/>
</dbReference>
<dbReference type="Gene3D" id="2.40.170.20">
    <property type="entry name" value="TonB-dependent receptor, beta-barrel domain"/>
    <property type="match status" value="1"/>
</dbReference>
<dbReference type="SUPFAM" id="SSF49464">
    <property type="entry name" value="Carboxypeptidase regulatory domain-like"/>
    <property type="match status" value="1"/>
</dbReference>
<accession>A0A7W5ZJR2</accession>
<proteinExistence type="predicted"/>
<comment type="caution">
    <text evidence="5">The sequence shown here is derived from an EMBL/GenBank/DDBJ whole genome shotgun (WGS) entry which is preliminary data.</text>
</comment>
<dbReference type="PANTHER" id="PTHR40980:SF4">
    <property type="entry name" value="TONB-DEPENDENT RECEPTOR-LIKE BETA-BARREL DOMAIN-CONTAINING PROTEIN"/>
    <property type="match status" value="1"/>
</dbReference>
<evidence type="ECO:0000256" key="1">
    <source>
        <dbReference type="ARBA" id="ARBA00004442"/>
    </source>
</evidence>
<evidence type="ECO:0000256" key="3">
    <source>
        <dbReference type="ARBA" id="ARBA00023237"/>
    </source>
</evidence>
<evidence type="ECO:0000313" key="6">
    <source>
        <dbReference type="Proteomes" id="UP000541352"/>
    </source>
</evidence>
<reference evidence="5 6" key="1">
    <citation type="submission" date="2020-08" db="EMBL/GenBank/DDBJ databases">
        <title>Genomic Encyclopedia of Type Strains, Phase IV (KMG-IV): sequencing the most valuable type-strain genomes for metagenomic binning, comparative biology and taxonomic classification.</title>
        <authorList>
            <person name="Goeker M."/>
        </authorList>
    </citation>
    <scope>NUCLEOTIDE SEQUENCE [LARGE SCALE GENOMIC DNA]</scope>
    <source>
        <strain evidence="5 6">DSM 17976</strain>
    </source>
</reference>
<dbReference type="RefSeq" id="WP_183971802.1">
    <property type="nucleotide sequence ID" value="NZ_JACIBY010000002.1"/>
</dbReference>